<dbReference type="EMBL" id="HE804045">
    <property type="protein sequence ID" value="CCH29400.1"/>
    <property type="molecule type" value="Genomic_DNA"/>
</dbReference>
<dbReference type="Pfam" id="PF09983">
    <property type="entry name" value="JetD_C"/>
    <property type="match status" value="1"/>
</dbReference>
<accession>K0JQ39</accession>
<evidence type="ECO:0000259" key="1">
    <source>
        <dbReference type="Pfam" id="PF09983"/>
    </source>
</evidence>
<dbReference type="eggNOG" id="COG4924">
    <property type="taxonomic scope" value="Bacteria"/>
</dbReference>
<protein>
    <recommendedName>
        <fullName evidence="1">Wadjet protein JetD C-terminal domain-containing protein</fullName>
    </recommendedName>
</protein>
<dbReference type="BioCyc" id="SESP1179773:BN6_RS10175-MONOMER"/>
<dbReference type="RefSeq" id="WP_015099513.1">
    <property type="nucleotide sequence ID" value="NC_019673.1"/>
</dbReference>
<dbReference type="HOGENOM" id="CLU_062230_0_0_11"/>
<name>K0JQ39_SACES</name>
<evidence type="ECO:0000313" key="2">
    <source>
        <dbReference type="EMBL" id="CCH29400.1"/>
    </source>
</evidence>
<dbReference type="PATRIC" id="fig|1179773.3.peg.2079"/>
<proteinExistence type="predicted"/>
<organism evidence="2 3">
    <name type="scientific">Saccharothrix espanaensis (strain ATCC 51144 / DSM 44229 / JCM 9112 / NBRC 15066 / NRRL 15764)</name>
    <dbReference type="NCBI Taxonomy" id="1179773"/>
    <lineage>
        <taxon>Bacteria</taxon>
        <taxon>Bacillati</taxon>
        <taxon>Actinomycetota</taxon>
        <taxon>Actinomycetes</taxon>
        <taxon>Pseudonocardiales</taxon>
        <taxon>Pseudonocardiaceae</taxon>
        <taxon>Saccharothrix</taxon>
    </lineage>
</organism>
<sequence length="377" mass="42653">MAKRIDRLGDALYRELLKCAAVRNWPGTTHKEVPIVEVRRCFGEVYQRREGDDGVTAMIRASLSVLVERQLVAPVKATDLERIDLPTKVKLVPTAAKTPKIVPPMPRWHRLLYDLEDFWPTVTDKQRVRYVAINRWLLSNPDTATIVPLRERALEIFSLFGAEEDFESPEKALDGMRTGPLFGDQERLLHLLRAVATPPPLLSRQLLEEVTPSHLTRVGEGDLLLVVENSATWWSIVKALPALHNLGHIAWGLGASFISSIRSIADNHEIRRIRYFGDLDLSGLRIPDSARRTASVEGLPSVRPAVNLYAELFALGRSWRANDKAVDRARARELVGWLPAEHHDAAVRLLTEGRRIAQEWVGYRHLGQTSKWHADLM</sequence>
<dbReference type="STRING" id="1179773.BN6_20800"/>
<dbReference type="Proteomes" id="UP000006281">
    <property type="component" value="Chromosome"/>
</dbReference>
<feature type="domain" description="Wadjet protein JetD C-terminal" evidence="1">
    <location>
        <begin position="209"/>
        <end position="294"/>
    </location>
</feature>
<dbReference type="InterPro" id="IPR024534">
    <property type="entry name" value="JetD_C"/>
</dbReference>
<gene>
    <name evidence="2" type="ordered locus">BN6_20800</name>
</gene>
<reference evidence="2 3" key="1">
    <citation type="journal article" date="2012" name="BMC Genomics">
        <title>Complete genome sequence of Saccharothrix espanaensis DSM 44229T and comparison to the other completely sequenced Pseudonocardiaceae.</title>
        <authorList>
            <person name="Strobel T."/>
            <person name="Al-Dilaimi A."/>
            <person name="Blom J."/>
            <person name="Gessner A."/>
            <person name="Kalinowski J."/>
            <person name="Luzhetska M."/>
            <person name="Puhler A."/>
            <person name="Szczepanowski R."/>
            <person name="Bechthold A."/>
            <person name="Ruckert C."/>
        </authorList>
    </citation>
    <scope>NUCLEOTIDE SEQUENCE [LARGE SCALE GENOMIC DNA]</scope>
    <source>
        <strain evidence="3">ATCC 51144 / DSM 44229 / JCM 9112 / NBRC 15066 / NRRL 15764</strain>
    </source>
</reference>
<dbReference type="AlphaFoldDB" id="K0JQ39"/>
<evidence type="ECO:0000313" key="3">
    <source>
        <dbReference type="Proteomes" id="UP000006281"/>
    </source>
</evidence>
<dbReference type="KEGG" id="sesp:BN6_20800"/>
<keyword evidence="3" id="KW-1185">Reference proteome</keyword>